<reference evidence="2 3" key="1">
    <citation type="journal article" date="2017" name="Water Res.">
        <title>Discovery and metagenomic analysis of an anammox bacterial enrichment related to Candidatus "Brocadia caroliniensis" in a full-scale glycerol-fed nitritation-denitritation separate centrate treatment process.</title>
        <authorList>
            <person name="Park H."/>
            <person name="Brotto A.C."/>
            <person name="van Loosdrecht M.C."/>
            <person name="Chandran K."/>
        </authorList>
    </citation>
    <scope>NUCLEOTIDE SEQUENCE [LARGE SCALE GENOMIC DNA]</scope>
    <source>
        <strain evidence="2">26THWARD</strain>
    </source>
</reference>
<evidence type="ECO:0000313" key="3">
    <source>
        <dbReference type="Proteomes" id="UP000189681"/>
    </source>
</evidence>
<evidence type="ECO:0000313" key="2">
    <source>
        <dbReference type="EMBL" id="OOP56468.1"/>
    </source>
</evidence>
<evidence type="ECO:0008006" key="4">
    <source>
        <dbReference type="Google" id="ProtNLM"/>
    </source>
</evidence>
<comment type="caution">
    <text evidence="2">The sequence shown here is derived from an EMBL/GenBank/DDBJ whole genome shotgun (WGS) entry which is preliminary data.</text>
</comment>
<dbReference type="Proteomes" id="UP000189681">
    <property type="component" value="Unassembled WGS sequence"/>
</dbReference>
<protein>
    <recommendedName>
        <fullName evidence="4">Protein BatD</fullName>
    </recommendedName>
</protein>
<dbReference type="AlphaFoldDB" id="A0A1V4ATK6"/>
<feature type="transmembrane region" description="Helical" evidence="1">
    <location>
        <begin position="314"/>
        <end position="336"/>
    </location>
</feature>
<keyword evidence="1" id="KW-0472">Membrane</keyword>
<proteinExistence type="predicted"/>
<keyword evidence="1" id="KW-0812">Transmembrane</keyword>
<name>A0A1V4ATK6_9BACT</name>
<dbReference type="STRING" id="1004156.AYP45_08940"/>
<sequence length="465" mass="51746">MKYLGIVVWMGLVSTVFPGTCFTRAYAQEQPGIQEEAEVEGEFALTDQPLEIWTFLDDHRLITGKTLHLTVQVMWKLGVAVNLEGLEKINLSPFTIEGVTIGERQIFDNEHDYAVVTYALSLPADIKPGIYSIPSFSLSYRNEVDKTEGTAASAAIAVKKVPILIEGNVDRDVITIGDHIIYTLTVRHEKNVTLLWESIEKLNFSPFEVLQRDIKKTTERNVEKVSITYTLSLYELGGKKKAQEIPGLTVLYYGGSPSQSNTAKAGSSLIETQEVKTASIPVILNSLLKAVDVPLEGIKGPMFYSGKHTFFHGYLPMGIGVMLFVFLGTAVVRSVVGRLSPAPSKPVAETPYIVLERLKNTLALFQYTDDDTRNRNNIHNVNKALRAYIGTLIGISNERAQSATTSMFLQYDTQKHLPEEISTIVQTVLKQLDELIFGRHMGKEAVDRMLEGMKQIIERTSLKSS</sequence>
<gene>
    <name evidence="2" type="ORF">AYP45_08940</name>
</gene>
<organism evidence="2 3">
    <name type="scientific">Candidatus Brocadia carolinensis</name>
    <dbReference type="NCBI Taxonomy" id="1004156"/>
    <lineage>
        <taxon>Bacteria</taxon>
        <taxon>Pseudomonadati</taxon>
        <taxon>Planctomycetota</taxon>
        <taxon>Candidatus Brocadiia</taxon>
        <taxon>Candidatus Brocadiales</taxon>
        <taxon>Candidatus Brocadiaceae</taxon>
        <taxon>Candidatus Brocadia</taxon>
    </lineage>
</organism>
<dbReference type="EMBL" id="AYTS01000079">
    <property type="protein sequence ID" value="OOP56468.1"/>
    <property type="molecule type" value="Genomic_DNA"/>
</dbReference>
<accession>A0A1V4ATK6</accession>
<keyword evidence="1" id="KW-1133">Transmembrane helix</keyword>
<evidence type="ECO:0000256" key="1">
    <source>
        <dbReference type="SAM" id="Phobius"/>
    </source>
</evidence>